<comment type="caution">
    <text evidence="2">The sequence shown here is derived from an EMBL/GenBank/DDBJ whole genome shotgun (WGS) entry which is preliminary data.</text>
</comment>
<protein>
    <submittedName>
        <fullName evidence="2">Uncharacterized protein</fullName>
    </submittedName>
</protein>
<feature type="region of interest" description="Disordered" evidence="1">
    <location>
        <begin position="1"/>
        <end position="45"/>
    </location>
</feature>
<organism evidence="2 3">
    <name type="scientific">Nonomuraea muscovyensis</name>
    <dbReference type="NCBI Taxonomy" id="1124761"/>
    <lineage>
        <taxon>Bacteria</taxon>
        <taxon>Bacillati</taxon>
        <taxon>Actinomycetota</taxon>
        <taxon>Actinomycetes</taxon>
        <taxon>Streptosporangiales</taxon>
        <taxon>Streptosporangiaceae</taxon>
        <taxon>Nonomuraea</taxon>
    </lineage>
</organism>
<reference evidence="2 3" key="1">
    <citation type="submission" date="2020-08" db="EMBL/GenBank/DDBJ databases">
        <title>Sequencing the genomes of 1000 actinobacteria strains.</title>
        <authorList>
            <person name="Klenk H.-P."/>
        </authorList>
    </citation>
    <scope>NUCLEOTIDE SEQUENCE [LARGE SCALE GENOMIC DNA]</scope>
    <source>
        <strain evidence="2 3">DSM 45913</strain>
    </source>
</reference>
<feature type="compositionally biased region" description="Polar residues" evidence="1">
    <location>
        <begin position="9"/>
        <end position="37"/>
    </location>
</feature>
<evidence type="ECO:0000313" key="2">
    <source>
        <dbReference type="EMBL" id="MBB6343784.1"/>
    </source>
</evidence>
<proteinExistence type="predicted"/>
<evidence type="ECO:0000313" key="3">
    <source>
        <dbReference type="Proteomes" id="UP000583800"/>
    </source>
</evidence>
<name>A0A7X0BZC3_9ACTN</name>
<dbReference type="AlphaFoldDB" id="A0A7X0BZC3"/>
<evidence type="ECO:0000256" key="1">
    <source>
        <dbReference type="SAM" id="MobiDB-lite"/>
    </source>
</evidence>
<accession>A0A7X0BZC3</accession>
<dbReference type="EMBL" id="JACHJB010000001">
    <property type="protein sequence ID" value="MBB6343784.1"/>
    <property type="molecule type" value="Genomic_DNA"/>
</dbReference>
<gene>
    <name evidence="2" type="ORF">FHU36_000293</name>
</gene>
<dbReference type="Proteomes" id="UP000583800">
    <property type="component" value="Unassembled WGS sequence"/>
</dbReference>
<keyword evidence="3" id="KW-1185">Reference proteome</keyword>
<sequence>MHPPDKQNGPGSTTSQGRNETDAHQTQALSRATVQPETDSRHALSANALDRVPAAFASVYAPAPGRTRWLAVFICPHCRLGHAGYAREAEKIPGMRRSRCGKRVRIVVARVYRGQHSEVAA</sequence>
<dbReference type="RefSeq" id="WP_185082008.1">
    <property type="nucleotide sequence ID" value="NZ_JACHJB010000001.1"/>
</dbReference>